<name>A0A087MLW5_9GAMM</name>
<dbReference type="PANTHER" id="PTHR33361">
    <property type="entry name" value="GLR0591 PROTEIN"/>
    <property type="match status" value="1"/>
</dbReference>
<dbReference type="Pfam" id="PF05960">
    <property type="entry name" value="DUF885"/>
    <property type="match status" value="1"/>
</dbReference>
<reference evidence="3" key="1">
    <citation type="submission" date="2013-08" db="EMBL/GenBank/DDBJ databases">
        <title>Genome sequencing of Arenimonas donghaensis.</title>
        <authorList>
            <person name="Chen F."/>
            <person name="Wang G."/>
        </authorList>
    </citation>
    <scope>NUCLEOTIDE SEQUENCE [LARGE SCALE GENOMIC DNA]</scope>
    <source>
        <strain evidence="3">HO3-R19</strain>
    </source>
</reference>
<sequence length="545" mass="60859">MRRLADDYLHAELARDPAQAYFVGLPAPRHDRLADRSPEALAAWRAREDQFLARLLAIDAATLHDRALARAHAQMREHLEASVQQRVCRREGWHLSHMDGWHLVMAEVASRQPVETASERAQALARLREMARYVAQEQANLATGLAAGYSVPRTVVERVIAQIEGYATDDPALSPLDSPAARSEDNTFRQAYRRRLQVEVVPALRRYRDFLSAQYLPRARTTLAVSALPDGERCYRALLRAATTLDVAPREIIERGERTVAGNLQTVSALGRQYFDQADLPLLVARLDADPDNRFQSAQELLAFSRELVARSETATRPLFRQWPRQAMQVLPLPEHEQGSGLSSHYDPEPDPGQPATYRLNLDRWQTDTRATAAITAVHEGWPGHHLQMAIAAGQGDQHPVSLLFYNPAYVEGWARYAEGLAEEAGLLDDPKARIARRIWPGRGMVVDPGIHAGGWTREQARDYLVASGRFDPVRAEAQIDRIAAIPGQLTSYDTGALEIAALRAEAEARQGADFDLAAFHEQVLDAGIVPLGELRRRLEAWISR</sequence>
<protein>
    <recommendedName>
        <fullName evidence="4">DUF885 domain-containing protein</fullName>
    </recommendedName>
</protein>
<dbReference type="InterPro" id="IPR010281">
    <property type="entry name" value="DUF885"/>
</dbReference>
<comment type="caution">
    <text evidence="2">The sequence shown here is derived from an EMBL/GenBank/DDBJ whole genome shotgun (WGS) entry which is preliminary data.</text>
</comment>
<dbReference type="EMBL" id="AVCJ01000001">
    <property type="protein sequence ID" value="KFL37868.1"/>
    <property type="molecule type" value="Genomic_DNA"/>
</dbReference>
<feature type="region of interest" description="Disordered" evidence="1">
    <location>
        <begin position="335"/>
        <end position="356"/>
    </location>
</feature>
<accession>A0A087MLW5</accession>
<dbReference type="STRING" id="1121014.N788_01485"/>
<proteinExistence type="predicted"/>
<evidence type="ECO:0008006" key="4">
    <source>
        <dbReference type="Google" id="ProtNLM"/>
    </source>
</evidence>
<organism evidence="2 3">
    <name type="scientific">Arenimonas donghaensis DSM 18148 = HO3-R19</name>
    <dbReference type="NCBI Taxonomy" id="1121014"/>
    <lineage>
        <taxon>Bacteria</taxon>
        <taxon>Pseudomonadati</taxon>
        <taxon>Pseudomonadota</taxon>
        <taxon>Gammaproteobacteria</taxon>
        <taxon>Lysobacterales</taxon>
        <taxon>Lysobacteraceae</taxon>
        <taxon>Arenimonas</taxon>
    </lineage>
</organism>
<keyword evidence="3" id="KW-1185">Reference proteome</keyword>
<dbReference type="PATRIC" id="fig|1121014.3.peg.285"/>
<evidence type="ECO:0000256" key="1">
    <source>
        <dbReference type="SAM" id="MobiDB-lite"/>
    </source>
</evidence>
<reference evidence="2 3" key="2">
    <citation type="journal article" date="2015" name="Stand. Genomic Sci.">
        <title>High quality draft genomic sequence of Arenimonas donghaensis DSM 18148(T).</title>
        <authorList>
            <person name="Chen F."/>
            <person name="Wang H."/>
            <person name="Cao Y."/>
            <person name="Li X."/>
            <person name="Wang G."/>
        </authorList>
    </citation>
    <scope>NUCLEOTIDE SEQUENCE [LARGE SCALE GENOMIC DNA]</scope>
    <source>
        <strain evidence="2 3">HO3-R19</strain>
    </source>
</reference>
<dbReference type="AlphaFoldDB" id="A0A087MLW5"/>
<dbReference type="PANTHER" id="PTHR33361:SF2">
    <property type="entry name" value="DUF885 DOMAIN-CONTAINING PROTEIN"/>
    <property type="match status" value="1"/>
</dbReference>
<evidence type="ECO:0000313" key="2">
    <source>
        <dbReference type="EMBL" id="KFL37868.1"/>
    </source>
</evidence>
<evidence type="ECO:0000313" key="3">
    <source>
        <dbReference type="Proteomes" id="UP000029085"/>
    </source>
</evidence>
<gene>
    <name evidence="2" type="ORF">N788_01485</name>
</gene>
<dbReference type="Proteomes" id="UP000029085">
    <property type="component" value="Unassembled WGS sequence"/>
</dbReference>